<protein>
    <submittedName>
        <fullName evidence="1">Uncharacterized protein</fullName>
    </submittedName>
</protein>
<dbReference type="AlphaFoldDB" id="A0A846TSV1"/>
<evidence type="ECO:0000313" key="1">
    <source>
        <dbReference type="EMBL" id="NKE38585.1"/>
    </source>
</evidence>
<dbReference type="EMBL" id="JAAVVK010000002">
    <property type="protein sequence ID" value="NKE38585.1"/>
    <property type="molecule type" value="Genomic_DNA"/>
</dbReference>
<name>A0A846TSV1_9MOLU</name>
<comment type="caution">
    <text evidence="1">The sequence shown here is derived from an EMBL/GenBank/DDBJ whole genome shotgun (WGS) entry which is preliminary data.</text>
</comment>
<proteinExistence type="predicted"/>
<sequence length="45" mass="5066">MKCGECTNTASVSITENKDLDANNELAVYYYCIDCYVSYKEKSAN</sequence>
<organism evidence="1 2">
    <name type="scientific">Spiroplasma platyhelix PALS-1</name>
    <dbReference type="NCBI Taxonomy" id="1276218"/>
    <lineage>
        <taxon>Bacteria</taxon>
        <taxon>Bacillati</taxon>
        <taxon>Mycoplasmatota</taxon>
        <taxon>Mollicutes</taxon>
        <taxon>Entomoplasmatales</taxon>
        <taxon>Spiroplasmataceae</taxon>
        <taxon>Spiroplasma</taxon>
    </lineage>
</organism>
<evidence type="ECO:0000313" key="2">
    <source>
        <dbReference type="Proteomes" id="UP000584587"/>
    </source>
</evidence>
<gene>
    <name evidence="1" type="ORF">HER12_02305</name>
</gene>
<dbReference type="Proteomes" id="UP000584587">
    <property type="component" value="Unassembled WGS sequence"/>
</dbReference>
<keyword evidence="2" id="KW-1185">Reference proteome</keyword>
<reference evidence="1 2" key="1">
    <citation type="submission" date="2020-04" db="EMBL/GenBank/DDBJ databases">
        <title>Complete genome sequence of Spiroplasma platyhelix ATCC 51748, an insect isolate.</title>
        <authorList>
            <person name="Green E.A."/>
            <person name="Klassen J.L."/>
        </authorList>
    </citation>
    <scope>NUCLEOTIDE SEQUENCE [LARGE SCALE GENOMIC DNA]</scope>
    <source>
        <strain evidence="1 2">PALS-1</strain>
    </source>
</reference>
<accession>A0A846TSV1</accession>
<dbReference type="RefSeq" id="WP_168105063.1">
    <property type="nucleotide sequence ID" value="NZ_CP051215.1"/>
</dbReference>